<feature type="region of interest" description="Disordered" evidence="1">
    <location>
        <begin position="169"/>
        <end position="201"/>
    </location>
</feature>
<dbReference type="InParanoid" id="F4P333"/>
<evidence type="ECO:0000256" key="1">
    <source>
        <dbReference type="SAM" id="MobiDB-lite"/>
    </source>
</evidence>
<accession>F4P333</accession>
<feature type="region of interest" description="Disordered" evidence="1">
    <location>
        <begin position="1"/>
        <end position="27"/>
    </location>
</feature>
<evidence type="ECO:0000313" key="2">
    <source>
        <dbReference type="EMBL" id="EGF80413.1"/>
    </source>
</evidence>
<organism evidence="2 3">
    <name type="scientific">Batrachochytrium dendrobatidis (strain JAM81 / FGSC 10211)</name>
    <name type="common">Frog chytrid fungus</name>
    <dbReference type="NCBI Taxonomy" id="684364"/>
    <lineage>
        <taxon>Eukaryota</taxon>
        <taxon>Fungi</taxon>
        <taxon>Fungi incertae sedis</taxon>
        <taxon>Chytridiomycota</taxon>
        <taxon>Chytridiomycota incertae sedis</taxon>
        <taxon>Chytridiomycetes</taxon>
        <taxon>Rhizophydiales</taxon>
        <taxon>Rhizophydiales incertae sedis</taxon>
        <taxon>Batrachochytrium</taxon>
    </lineage>
</organism>
<gene>
    <name evidence="2" type="ORF">BATDEDRAFT_36967</name>
</gene>
<protein>
    <submittedName>
        <fullName evidence="2">Uncharacterized protein</fullName>
    </submittedName>
</protein>
<evidence type="ECO:0000313" key="3">
    <source>
        <dbReference type="Proteomes" id="UP000007241"/>
    </source>
</evidence>
<dbReference type="AlphaFoldDB" id="F4P333"/>
<dbReference type="GeneID" id="18241267"/>
<dbReference type="EMBL" id="GL882884">
    <property type="protein sequence ID" value="EGF80413.1"/>
    <property type="molecule type" value="Genomic_DNA"/>
</dbReference>
<feature type="compositionally biased region" description="Polar residues" evidence="1">
    <location>
        <begin position="12"/>
        <end position="27"/>
    </location>
</feature>
<dbReference type="RefSeq" id="XP_006679140.1">
    <property type="nucleotide sequence ID" value="XM_006679077.1"/>
</dbReference>
<feature type="compositionally biased region" description="Polar residues" evidence="1">
    <location>
        <begin position="176"/>
        <end position="193"/>
    </location>
</feature>
<dbReference type="HOGENOM" id="CLU_1360181_0_0_1"/>
<sequence>MFNSADPLTVQPPFSHQQPNQNILPPSQQHLSQFSSELAGNHIPLNHDQANTDAVFSSNTIRPDLFVNQESARGGLNGSFFDRHQAFPPYLAPPPPQQSFDMLSHPMYNQPSGFSRNPPPSLMHSTPFHLNEQVQPGFNHRFDSFNHNQTPLPHGAFSSHYSMAGAFDQPPYFQPFNPSQHSMPLQPDQNQGQLHFEQHRQ</sequence>
<name>F4P333_BATDJ</name>
<proteinExistence type="predicted"/>
<keyword evidence="3" id="KW-1185">Reference proteome</keyword>
<reference evidence="2 3" key="1">
    <citation type="submission" date="2009-12" db="EMBL/GenBank/DDBJ databases">
        <title>The draft genome of Batrachochytrium dendrobatidis.</title>
        <authorList>
            <consortium name="US DOE Joint Genome Institute (JGI-PGF)"/>
            <person name="Kuo A."/>
            <person name="Salamov A."/>
            <person name="Schmutz J."/>
            <person name="Lucas S."/>
            <person name="Pitluck S."/>
            <person name="Rosenblum E."/>
            <person name="Stajich J."/>
            <person name="Eisen M."/>
            <person name="Grigoriev I.V."/>
        </authorList>
    </citation>
    <scope>NUCLEOTIDE SEQUENCE [LARGE SCALE GENOMIC DNA]</scope>
    <source>
        <strain evidence="3">JAM81 / FGSC 10211</strain>
    </source>
</reference>
<dbReference type="Proteomes" id="UP000007241">
    <property type="component" value="Unassembled WGS sequence"/>
</dbReference>